<dbReference type="EMBL" id="CM037156">
    <property type="protein sequence ID" value="KAH7837408.1"/>
    <property type="molecule type" value="Genomic_DNA"/>
</dbReference>
<accession>A0ACB7X9G6</accession>
<name>A0ACB7X9G6_9ERIC</name>
<reference evidence="1 2" key="1">
    <citation type="journal article" date="2021" name="Hortic Res">
        <title>High-quality reference genome and annotation aids understanding of berry development for evergreen blueberry (Vaccinium darrowii).</title>
        <authorList>
            <person name="Yu J."/>
            <person name="Hulse-Kemp A.M."/>
            <person name="Babiker E."/>
            <person name="Staton M."/>
        </authorList>
    </citation>
    <scope>NUCLEOTIDE SEQUENCE [LARGE SCALE GENOMIC DNA]</scope>
    <source>
        <strain evidence="2">cv. NJ 8807/NJ 8810</strain>
        <tissue evidence="1">Young leaf</tissue>
    </source>
</reference>
<evidence type="ECO:0000313" key="2">
    <source>
        <dbReference type="Proteomes" id="UP000828048"/>
    </source>
</evidence>
<dbReference type="Proteomes" id="UP000828048">
    <property type="component" value="Chromosome 6"/>
</dbReference>
<keyword evidence="2" id="KW-1185">Reference proteome</keyword>
<proteinExistence type="predicted"/>
<comment type="caution">
    <text evidence="1">The sequence shown here is derived from an EMBL/GenBank/DDBJ whole genome shotgun (WGS) entry which is preliminary data.</text>
</comment>
<sequence length="194" mass="21726">MDRNDPRWKGKGIAESSSRPSGRLGHIIPGPAGLVQMAMERRAVASSGHDESMNTQEFIHRALAVESADTDFVDNFAWLTAVRQGYLKHPEYTDLATVNNMRVTTARIPLIVALVKSCKRNELGEPWLELKDPTGSIWAGIHHKAYEQDLFPGILDPGTCLILKKIVVWRPEKKPYLNITLNNLQCVIEKSVLD</sequence>
<protein>
    <submittedName>
        <fullName evidence="1">Uncharacterized protein</fullName>
    </submittedName>
</protein>
<evidence type="ECO:0000313" key="1">
    <source>
        <dbReference type="EMBL" id="KAH7837408.1"/>
    </source>
</evidence>
<gene>
    <name evidence="1" type="ORF">Vadar_013563</name>
</gene>
<organism evidence="1 2">
    <name type="scientific">Vaccinium darrowii</name>
    <dbReference type="NCBI Taxonomy" id="229202"/>
    <lineage>
        <taxon>Eukaryota</taxon>
        <taxon>Viridiplantae</taxon>
        <taxon>Streptophyta</taxon>
        <taxon>Embryophyta</taxon>
        <taxon>Tracheophyta</taxon>
        <taxon>Spermatophyta</taxon>
        <taxon>Magnoliopsida</taxon>
        <taxon>eudicotyledons</taxon>
        <taxon>Gunneridae</taxon>
        <taxon>Pentapetalae</taxon>
        <taxon>asterids</taxon>
        <taxon>Ericales</taxon>
        <taxon>Ericaceae</taxon>
        <taxon>Vaccinioideae</taxon>
        <taxon>Vaccinieae</taxon>
        <taxon>Vaccinium</taxon>
    </lineage>
</organism>